<feature type="domain" description="PPM-type phosphatase" evidence="3">
    <location>
        <begin position="118"/>
        <end position="342"/>
    </location>
</feature>
<feature type="domain" description="HTH merR-type" evidence="2">
    <location>
        <begin position="5"/>
        <end position="73"/>
    </location>
</feature>
<dbReference type="PANTHER" id="PTHR30204">
    <property type="entry name" value="REDOX-CYCLING DRUG-SENSING TRANSCRIPTIONAL ACTIVATOR SOXR"/>
    <property type="match status" value="1"/>
</dbReference>
<dbReference type="EMBL" id="PTIX01000001">
    <property type="protein sequence ID" value="PPK71259.1"/>
    <property type="molecule type" value="Genomic_DNA"/>
</dbReference>
<dbReference type="CDD" id="cd00143">
    <property type="entry name" value="PP2Cc"/>
    <property type="match status" value="1"/>
</dbReference>
<accession>A0A2S6H196</accession>
<dbReference type="InterPro" id="IPR001932">
    <property type="entry name" value="PPM-type_phosphatase-like_dom"/>
</dbReference>
<keyword evidence="1" id="KW-0238">DNA-binding</keyword>
<dbReference type="AlphaFoldDB" id="A0A2S6H196"/>
<dbReference type="Pfam" id="PF13411">
    <property type="entry name" value="MerR_1"/>
    <property type="match status" value="1"/>
</dbReference>
<dbReference type="SMART" id="SM00332">
    <property type="entry name" value="PP2Cc"/>
    <property type="match status" value="1"/>
</dbReference>
<dbReference type="InterPro" id="IPR000551">
    <property type="entry name" value="MerR-type_HTH_dom"/>
</dbReference>
<dbReference type="PROSITE" id="PS51746">
    <property type="entry name" value="PPM_2"/>
    <property type="match status" value="1"/>
</dbReference>
<dbReference type="Proteomes" id="UP000239203">
    <property type="component" value="Unassembled WGS sequence"/>
</dbReference>
<comment type="caution">
    <text evidence="4">The sequence shown here is derived from an EMBL/GenBank/DDBJ whole genome shotgun (WGS) entry which is preliminary data.</text>
</comment>
<dbReference type="InterPro" id="IPR036457">
    <property type="entry name" value="PPM-type-like_dom_sf"/>
</dbReference>
<proteinExistence type="predicted"/>
<reference evidence="4 5" key="1">
    <citation type="submission" date="2018-02" db="EMBL/GenBank/DDBJ databases">
        <title>Genomic Encyclopedia of Archaeal and Bacterial Type Strains, Phase II (KMG-II): from individual species to whole genera.</title>
        <authorList>
            <person name="Goeker M."/>
        </authorList>
    </citation>
    <scope>NUCLEOTIDE SEQUENCE [LARGE SCALE GENOMIC DNA]</scope>
    <source>
        <strain evidence="4 5">YU 961-1</strain>
    </source>
</reference>
<name>A0A2S6H196_9PSEU</name>
<dbReference type="Gene3D" id="3.60.40.10">
    <property type="entry name" value="PPM-type phosphatase domain"/>
    <property type="match status" value="1"/>
</dbReference>
<evidence type="ECO:0000313" key="5">
    <source>
        <dbReference type="Proteomes" id="UP000239203"/>
    </source>
</evidence>
<evidence type="ECO:0000256" key="1">
    <source>
        <dbReference type="ARBA" id="ARBA00023125"/>
    </source>
</evidence>
<dbReference type="GO" id="GO:0003677">
    <property type="term" value="F:DNA binding"/>
    <property type="evidence" value="ECO:0007669"/>
    <property type="project" value="UniProtKB-KW"/>
</dbReference>
<dbReference type="Pfam" id="PF13672">
    <property type="entry name" value="PP2C_2"/>
    <property type="match status" value="1"/>
</dbReference>
<dbReference type="SMART" id="SM00331">
    <property type="entry name" value="PP2C_SIG"/>
    <property type="match status" value="1"/>
</dbReference>
<dbReference type="PANTHER" id="PTHR30204:SF97">
    <property type="entry name" value="MERR FAMILY REGULATORY PROTEIN"/>
    <property type="match status" value="1"/>
</dbReference>
<dbReference type="SUPFAM" id="SSF46955">
    <property type="entry name" value="Putative DNA-binding domain"/>
    <property type="match status" value="1"/>
</dbReference>
<evidence type="ECO:0000313" key="4">
    <source>
        <dbReference type="EMBL" id="PPK71259.1"/>
    </source>
</evidence>
<organism evidence="4 5">
    <name type="scientific">Actinokineospora auranticolor</name>
    <dbReference type="NCBI Taxonomy" id="155976"/>
    <lineage>
        <taxon>Bacteria</taxon>
        <taxon>Bacillati</taxon>
        <taxon>Actinomycetota</taxon>
        <taxon>Actinomycetes</taxon>
        <taxon>Pseudonocardiales</taxon>
        <taxon>Pseudonocardiaceae</taxon>
        <taxon>Actinokineospora</taxon>
    </lineage>
</organism>
<dbReference type="OrthoDB" id="9801841at2"/>
<dbReference type="SMART" id="SM00422">
    <property type="entry name" value="HTH_MERR"/>
    <property type="match status" value="1"/>
</dbReference>
<dbReference type="Gene3D" id="1.10.1660.10">
    <property type="match status" value="1"/>
</dbReference>
<protein>
    <submittedName>
        <fullName evidence="4">Serine/threonine protein phosphatase PrpC</fullName>
    </submittedName>
</protein>
<dbReference type="PRINTS" id="PR00040">
    <property type="entry name" value="HTHMERR"/>
</dbReference>
<dbReference type="GO" id="GO:0003700">
    <property type="term" value="F:DNA-binding transcription factor activity"/>
    <property type="evidence" value="ECO:0007669"/>
    <property type="project" value="InterPro"/>
</dbReference>
<evidence type="ECO:0000259" key="2">
    <source>
        <dbReference type="PROSITE" id="PS50937"/>
    </source>
</evidence>
<dbReference type="RefSeq" id="WP_104476328.1">
    <property type="nucleotide sequence ID" value="NZ_CP154825.1"/>
</dbReference>
<evidence type="ECO:0000259" key="3">
    <source>
        <dbReference type="PROSITE" id="PS51746"/>
    </source>
</evidence>
<keyword evidence="5" id="KW-1185">Reference proteome</keyword>
<dbReference type="SUPFAM" id="SSF81606">
    <property type="entry name" value="PP2C-like"/>
    <property type="match status" value="1"/>
</dbReference>
<dbReference type="InterPro" id="IPR047057">
    <property type="entry name" value="MerR_fam"/>
</dbReference>
<gene>
    <name evidence="4" type="ORF">CLV40_101448</name>
</gene>
<sequence length="345" mass="36394">MGLRTIGAFARATGLTHKALRLYHELGLLPPAAVDPETGYRYYREEQVARARFIASLRGLGMPLAEIGPVSRMSQADAAGAVDAYRRRISSDAAARDRLASSLVAHLSEGSSTMSYLSHATRCDRGAVRESNEDAVFAGTRLLAVADGVRGPGGAAASAAAVDALRPLDRDGDVDPLTALANAAAAAERAVRDLATEDHVPLTTLTAVLVTDDHLALLHVGDSRAYLLRDGELHQLTKDHTHVQTLVDKGDLTPAEAATHPERALLTRAIGAGPRETDLALRTPQPGDRYLLCTDGVSAVLARAEIRQALAESTPDLAAQRLVDLAHDHGAPDNATCVVADLAEV</sequence>
<dbReference type="InterPro" id="IPR009061">
    <property type="entry name" value="DNA-bd_dom_put_sf"/>
</dbReference>
<dbReference type="PROSITE" id="PS50937">
    <property type="entry name" value="HTH_MERR_2"/>
    <property type="match status" value="1"/>
</dbReference>